<name>A0ABS8T830_DATST</name>
<gene>
    <name evidence="1" type="ORF">HAX54_004307</name>
</gene>
<organism evidence="1 2">
    <name type="scientific">Datura stramonium</name>
    <name type="common">Jimsonweed</name>
    <name type="synonym">Common thornapple</name>
    <dbReference type="NCBI Taxonomy" id="4076"/>
    <lineage>
        <taxon>Eukaryota</taxon>
        <taxon>Viridiplantae</taxon>
        <taxon>Streptophyta</taxon>
        <taxon>Embryophyta</taxon>
        <taxon>Tracheophyta</taxon>
        <taxon>Spermatophyta</taxon>
        <taxon>Magnoliopsida</taxon>
        <taxon>eudicotyledons</taxon>
        <taxon>Gunneridae</taxon>
        <taxon>Pentapetalae</taxon>
        <taxon>asterids</taxon>
        <taxon>lamiids</taxon>
        <taxon>Solanales</taxon>
        <taxon>Solanaceae</taxon>
        <taxon>Solanoideae</taxon>
        <taxon>Datureae</taxon>
        <taxon>Datura</taxon>
    </lineage>
</organism>
<accession>A0ABS8T830</accession>
<keyword evidence="2" id="KW-1185">Reference proteome</keyword>
<feature type="non-terminal residue" evidence="1">
    <location>
        <position position="1"/>
    </location>
</feature>
<protein>
    <submittedName>
        <fullName evidence="1">Uncharacterized protein</fullName>
    </submittedName>
</protein>
<proteinExistence type="predicted"/>
<comment type="caution">
    <text evidence="1">The sequence shown here is derived from an EMBL/GenBank/DDBJ whole genome shotgun (WGS) entry which is preliminary data.</text>
</comment>
<reference evidence="1 2" key="1">
    <citation type="journal article" date="2021" name="BMC Genomics">
        <title>Datura genome reveals duplications of psychoactive alkaloid biosynthetic genes and high mutation rate following tissue culture.</title>
        <authorList>
            <person name="Rajewski A."/>
            <person name="Carter-House D."/>
            <person name="Stajich J."/>
            <person name="Litt A."/>
        </authorList>
    </citation>
    <scope>NUCLEOTIDE SEQUENCE [LARGE SCALE GENOMIC DNA]</scope>
    <source>
        <strain evidence="1">AR-01</strain>
    </source>
</reference>
<evidence type="ECO:0000313" key="2">
    <source>
        <dbReference type="Proteomes" id="UP000823775"/>
    </source>
</evidence>
<dbReference type="EMBL" id="JACEIK010001199">
    <property type="protein sequence ID" value="MCD7467095.1"/>
    <property type="molecule type" value="Genomic_DNA"/>
</dbReference>
<dbReference type="Proteomes" id="UP000823775">
    <property type="component" value="Unassembled WGS sequence"/>
</dbReference>
<sequence>SRASRVFFQELQDSRSVREIFNQESPMNSFYAKMALLTLTRAWCARDTVAVTCGALEVPMGAYRLIGACRAYG</sequence>
<feature type="non-terminal residue" evidence="1">
    <location>
        <position position="73"/>
    </location>
</feature>
<evidence type="ECO:0000313" key="1">
    <source>
        <dbReference type="EMBL" id="MCD7467095.1"/>
    </source>
</evidence>